<accession>A0A8H6MTX0</accession>
<feature type="region of interest" description="Disordered" evidence="1">
    <location>
        <begin position="39"/>
        <end position="62"/>
    </location>
</feature>
<proteinExistence type="predicted"/>
<name>A0A8H6MTX0_9PEZI</name>
<evidence type="ECO:0000313" key="3">
    <source>
        <dbReference type="Proteomes" id="UP000652219"/>
    </source>
</evidence>
<comment type="caution">
    <text evidence="2">The sequence shown here is derived from an EMBL/GenBank/DDBJ whole genome shotgun (WGS) entry which is preliminary data.</text>
</comment>
<feature type="compositionally biased region" description="Low complexity" evidence="1">
    <location>
        <begin position="39"/>
        <end position="51"/>
    </location>
</feature>
<keyword evidence="3" id="KW-1185">Reference proteome</keyword>
<evidence type="ECO:0000313" key="2">
    <source>
        <dbReference type="EMBL" id="KAF6808909.1"/>
    </source>
</evidence>
<feature type="region of interest" description="Disordered" evidence="1">
    <location>
        <begin position="77"/>
        <end position="96"/>
    </location>
</feature>
<sequence>MAWNKPRDEHAVQRVYSEPGAGVGGADTLPRRLHQLSAVSASAARAPPASAHFTGGRPRAYRPVKWSSRDDVRRTFGPGVAAPLPGPSAACPVRTP</sequence>
<dbReference type="AlphaFoldDB" id="A0A8H6MTX0"/>
<evidence type="ECO:0000256" key="1">
    <source>
        <dbReference type="SAM" id="MobiDB-lite"/>
    </source>
</evidence>
<dbReference type="Proteomes" id="UP000652219">
    <property type="component" value="Unassembled WGS sequence"/>
</dbReference>
<dbReference type="EMBL" id="WIGN01000110">
    <property type="protein sequence ID" value="KAF6808909.1"/>
    <property type="molecule type" value="Genomic_DNA"/>
</dbReference>
<protein>
    <submittedName>
        <fullName evidence="2">Uncharacterized protein</fullName>
    </submittedName>
</protein>
<reference evidence="2 3" key="1">
    <citation type="journal article" date="2020" name="Phytopathology">
        <title>Genome Sequence Resources of Colletotrichum truncatum, C. plurivorum, C. musicola, and C. sojae: Four Species Pathogenic to Soybean (Glycine max).</title>
        <authorList>
            <person name="Rogerio F."/>
            <person name="Boufleur T.R."/>
            <person name="Ciampi-Guillardi M."/>
            <person name="Sukno S.A."/>
            <person name="Thon M.R."/>
            <person name="Massola Junior N.S."/>
            <person name="Baroncelli R."/>
        </authorList>
    </citation>
    <scope>NUCLEOTIDE SEQUENCE [LARGE SCALE GENOMIC DNA]</scope>
    <source>
        <strain evidence="2 3">LFN0009</strain>
    </source>
</reference>
<organism evidence="2 3">
    <name type="scientific">Colletotrichum sojae</name>
    <dbReference type="NCBI Taxonomy" id="2175907"/>
    <lineage>
        <taxon>Eukaryota</taxon>
        <taxon>Fungi</taxon>
        <taxon>Dikarya</taxon>
        <taxon>Ascomycota</taxon>
        <taxon>Pezizomycotina</taxon>
        <taxon>Sordariomycetes</taxon>
        <taxon>Hypocreomycetidae</taxon>
        <taxon>Glomerellales</taxon>
        <taxon>Glomerellaceae</taxon>
        <taxon>Colletotrichum</taxon>
        <taxon>Colletotrichum orchidearum species complex</taxon>
    </lineage>
</organism>
<gene>
    <name evidence="2" type="ORF">CSOJ01_07271</name>
</gene>